<evidence type="ECO:0000313" key="2">
    <source>
        <dbReference type="Proteomes" id="UP001497700"/>
    </source>
</evidence>
<accession>A0ACB9YPQ8</accession>
<keyword evidence="2" id="KW-1185">Reference proteome</keyword>
<organism evidence="1 2">
    <name type="scientific">Hypoxylon rubiginosum</name>
    <dbReference type="NCBI Taxonomy" id="110542"/>
    <lineage>
        <taxon>Eukaryota</taxon>
        <taxon>Fungi</taxon>
        <taxon>Dikarya</taxon>
        <taxon>Ascomycota</taxon>
        <taxon>Pezizomycotina</taxon>
        <taxon>Sordariomycetes</taxon>
        <taxon>Xylariomycetidae</taxon>
        <taxon>Xylariales</taxon>
        <taxon>Hypoxylaceae</taxon>
        <taxon>Hypoxylon</taxon>
    </lineage>
</organism>
<protein>
    <submittedName>
        <fullName evidence="1">Efflux pump antibiotic resistance protein</fullName>
    </submittedName>
</protein>
<comment type="caution">
    <text evidence="1">The sequence shown here is derived from an EMBL/GenBank/DDBJ whole genome shotgun (WGS) entry which is preliminary data.</text>
</comment>
<reference evidence="1 2" key="1">
    <citation type="journal article" date="2022" name="New Phytol.">
        <title>Ecological generalism drives hyperdiversity of secondary metabolite gene clusters in xylarialean endophytes.</title>
        <authorList>
            <person name="Franco M.E.E."/>
            <person name="Wisecaver J.H."/>
            <person name="Arnold A.E."/>
            <person name="Ju Y.M."/>
            <person name="Slot J.C."/>
            <person name="Ahrendt S."/>
            <person name="Moore L.P."/>
            <person name="Eastman K.E."/>
            <person name="Scott K."/>
            <person name="Konkel Z."/>
            <person name="Mondo S.J."/>
            <person name="Kuo A."/>
            <person name="Hayes R.D."/>
            <person name="Haridas S."/>
            <person name="Andreopoulos B."/>
            <person name="Riley R."/>
            <person name="LaButti K."/>
            <person name="Pangilinan J."/>
            <person name="Lipzen A."/>
            <person name="Amirebrahimi M."/>
            <person name="Yan J."/>
            <person name="Adam C."/>
            <person name="Keymanesh K."/>
            <person name="Ng V."/>
            <person name="Louie K."/>
            <person name="Northen T."/>
            <person name="Drula E."/>
            <person name="Henrissat B."/>
            <person name="Hsieh H.M."/>
            <person name="Youens-Clark K."/>
            <person name="Lutzoni F."/>
            <person name="Miadlikowska J."/>
            <person name="Eastwood D.C."/>
            <person name="Hamelin R.C."/>
            <person name="Grigoriev I.V."/>
            <person name="U'Ren J.M."/>
        </authorList>
    </citation>
    <scope>NUCLEOTIDE SEQUENCE [LARGE SCALE GENOMIC DNA]</scope>
    <source>
        <strain evidence="1 2">CBS 119005</strain>
    </source>
</reference>
<evidence type="ECO:0000313" key="1">
    <source>
        <dbReference type="EMBL" id="KAI4861212.1"/>
    </source>
</evidence>
<dbReference type="Proteomes" id="UP001497700">
    <property type="component" value="Unassembled WGS sequence"/>
</dbReference>
<gene>
    <name evidence="1" type="ORF">F4820DRAFT_75048</name>
</gene>
<proteinExistence type="predicted"/>
<name>A0ACB9YPQ8_9PEZI</name>
<sequence length="541" mass="57257">MRSEASLRSKCDIIPLESHLPSADTTATDPKDSDSDDYPTGFRLGMIIIALVLAVFLVALDMTMIATAIPSITDEFHGLSDVSWYGSAFFMTLGGFQSSWGKAYKYFPLKAAFLASIGVFELGSLLCGTASTSHALVVGRAISGMGAAGVLSGCYTILGFSTRTRKRPAFIGMMSAAYGIASVVGPLVGGAFTDHVSWRWCFYINLPVGGASALTIFFTFKTPRRARPQVTTRTEKILQMDPVGTCLVMGAVVAYIMALQDGGVADPWGSPKIIGLLIGCTLIALTFGVYEYFQGERAMIVPRPLAKRSIFIPALYTFCLSGAYFIAVYYIPIYFQAIDNVSRNLPLVVSVSLATVTSGILNTVTGRALPLVVLATVLGTIGATLLYTLDIGTGSGKWIGCQILAGFGIALGLPVPMVVGRASVGSEDLSSVTAMVLFFQTLGAALFLSAGQSAFVNRLVLRVKTSEPSVDPAALVATGATDLRHVFREEQIPGILVAYMDGIKASLALGVVAVGLAFILSFGFPRKKLNTHASKDDSSTP</sequence>
<dbReference type="EMBL" id="MU393559">
    <property type="protein sequence ID" value="KAI4861212.1"/>
    <property type="molecule type" value="Genomic_DNA"/>
</dbReference>